<organism evidence="5 6">
    <name type="scientific">Gossypium anomalum</name>
    <dbReference type="NCBI Taxonomy" id="47600"/>
    <lineage>
        <taxon>Eukaryota</taxon>
        <taxon>Viridiplantae</taxon>
        <taxon>Streptophyta</taxon>
        <taxon>Embryophyta</taxon>
        <taxon>Tracheophyta</taxon>
        <taxon>Spermatophyta</taxon>
        <taxon>Magnoliopsida</taxon>
        <taxon>eudicotyledons</taxon>
        <taxon>Gunneridae</taxon>
        <taxon>Pentapetalae</taxon>
        <taxon>rosids</taxon>
        <taxon>malvids</taxon>
        <taxon>Malvales</taxon>
        <taxon>Malvaceae</taxon>
        <taxon>Malvoideae</taxon>
        <taxon>Gossypium</taxon>
    </lineage>
</organism>
<evidence type="ECO:0000256" key="3">
    <source>
        <dbReference type="RuleBase" id="RU361155"/>
    </source>
</evidence>
<protein>
    <recommendedName>
        <fullName evidence="3">Sulfotransferase</fullName>
        <ecNumber evidence="3">2.8.2.-</ecNumber>
    </recommendedName>
</protein>
<feature type="domain" description="Sulfotransferase" evidence="4">
    <location>
        <begin position="1"/>
        <end position="107"/>
    </location>
</feature>
<dbReference type="Gene3D" id="3.40.50.300">
    <property type="entry name" value="P-loop containing nucleotide triphosphate hydrolases"/>
    <property type="match status" value="2"/>
</dbReference>
<evidence type="ECO:0000259" key="4">
    <source>
        <dbReference type="Pfam" id="PF00685"/>
    </source>
</evidence>
<gene>
    <name evidence="5" type="ORF">CXB51_010349</name>
</gene>
<dbReference type="GO" id="GO:0008146">
    <property type="term" value="F:sulfotransferase activity"/>
    <property type="evidence" value="ECO:0007669"/>
    <property type="project" value="InterPro"/>
</dbReference>
<comment type="caution">
    <text evidence="5">The sequence shown here is derived from an EMBL/GenBank/DDBJ whole genome shotgun (WGS) entry which is preliminary data.</text>
</comment>
<dbReference type="SUPFAM" id="SSF52540">
    <property type="entry name" value="P-loop containing nucleoside triphosphate hydrolases"/>
    <property type="match status" value="2"/>
</dbReference>
<keyword evidence="2 3" id="KW-0808">Transferase</keyword>
<evidence type="ECO:0000313" key="6">
    <source>
        <dbReference type="Proteomes" id="UP000701853"/>
    </source>
</evidence>
<feature type="domain" description="Sulfotransferase" evidence="4">
    <location>
        <begin position="124"/>
        <end position="219"/>
    </location>
</feature>
<accession>A0A8J6D2M5</accession>
<dbReference type="AlphaFoldDB" id="A0A8J6D2M5"/>
<dbReference type="InterPro" id="IPR027417">
    <property type="entry name" value="P-loop_NTPase"/>
</dbReference>
<dbReference type="EC" id="2.8.2.-" evidence="3"/>
<dbReference type="Pfam" id="PF00685">
    <property type="entry name" value="Sulfotransfer_1"/>
    <property type="match status" value="2"/>
</dbReference>
<dbReference type="InterPro" id="IPR000863">
    <property type="entry name" value="Sulfotransferase_dom"/>
</dbReference>
<evidence type="ECO:0000256" key="2">
    <source>
        <dbReference type="ARBA" id="ARBA00022679"/>
    </source>
</evidence>
<name>A0A8J6D2M5_9ROSI</name>
<keyword evidence="6" id="KW-1185">Reference proteome</keyword>
<sequence length="223" mass="25295">MFLKYEELVEDTVLYLKKTAEFMGYLFSSEEQQQGMLENIVQMCSFENLSGLEVNKTGKHRAGQGNSGAENNIFFRKGKLGDWKNYLTTEMAHRLDQRTMQKLSGSGLSLGLRHCYPPVSASVEDTVLHLKKTAEFMGYPFSSEEQQGVPENIVQMCSFENLSGLEVNKTGKHRNGQAKLRTENNIFFRKGKLGDWKNYLTIEMAQLLDQQTMQKLSGLGLSL</sequence>
<dbReference type="EMBL" id="JAHUZN010000005">
    <property type="protein sequence ID" value="KAG8492696.1"/>
    <property type="molecule type" value="Genomic_DNA"/>
</dbReference>
<proteinExistence type="inferred from homology"/>
<comment type="similarity">
    <text evidence="1 3">Belongs to the sulfotransferase 1 family.</text>
</comment>
<evidence type="ECO:0000313" key="5">
    <source>
        <dbReference type="EMBL" id="KAG8492696.1"/>
    </source>
</evidence>
<dbReference type="OrthoDB" id="205623at2759"/>
<evidence type="ECO:0000256" key="1">
    <source>
        <dbReference type="ARBA" id="ARBA00005771"/>
    </source>
</evidence>
<dbReference type="PANTHER" id="PTHR11783">
    <property type="entry name" value="SULFOTRANSFERASE SULT"/>
    <property type="match status" value="1"/>
</dbReference>
<reference evidence="5 6" key="1">
    <citation type="journal article" date="2021" name="bioRxiv">
        <title>The Gossypium anomalum genome as a resource for cotton improvement and evolutionary analysis of hybrid incompatibility.</title>
        <authorList>
            <person name="Grover C.E."/>
            <person name="Yuan D."/>
            <person name="Arick M.A."/>
            <person name="Miller E.R."/>
            <person name="Hu G."/>
            <person name="Peterson D.G."/>
            <person name="Wendel J.F."/>
            <person name="Udall J.A."/>
        </authorList>
    </citation>
    <scope>NUCLEOTIDE SEQUENCE [LARGE SCALE GENOMIC DNA]</scope>
    <source>
        <strain evidence="5">JFW-Udall</strain>
        <tissue evidence="5">Leaf</tissue>
    </source>
</reference>
<dbReference type="Proteomes" id="UP000701853">
    <property type="component" value="Chromosome 5"/>
</dbReference>